<feature type="compositionally biased region" description="Polar residues" evidence="1">
    <location>
        <begin position="475"/>
        <end position="486"/>
    </location>
</feature>
<dbReference type="Proteomes" id="UP001239445">
    <property type="component" value="Unassembled WGS sequence"/>
</dbReference>
<protein>
    <submittedName>
        <fullName evidence="2">ARS-binding protein 2</fullName>
    </submittedName>
</protein>
<sequence length="698" mass="76658">MQQPPPPVFTASPTRIEPGPARSPAMRPSLPDRNVTNDSIEDAFVDFIFHCNPAVPLDTMTGALREAFRTPPKSGGKVFSTYTLFELIKQLETKELKTWAELALKLGVEPPDQEKGQSSQKIQQYAVRLKRWMHSMHVDAFFEYLMDREHPYWTEIPSETTPIAETGRDGVAPEDDMALRALLPQIKPRKGRRKLDDDDTPRAPSQRPSPLQDEFPPSARPDINEPWTAHPEGLGRGSVFLFPPPPDSARLGTSSLQQSSSPWVNNDVAQTPLTAYPHPQSAITPITRNAFWGDPTEPKSAISPPKMRSTSRRHGAKVVSSAWRVGGASSTGKTRGRPPINRVGDAGVGPFSAFPAISEVPTFKLPSPTPERQIPQGTNTPSPSPAPRQPSPPTVLGPPPPPPAPASLPPQNASEPSPIQEAPPARPAKRSRLSLQVPARVGGEVRLATPPLPLTAPPTAPPPVVMVNGQAPLGPTSNPAADTSSAHHNHPPEMAQPPANGVEGLFHQHTQPVPNASPQQGITFLDSTDRTHMDEVEDMFINEILLGTWLNTKGERIPACGVDEAWGLAQTVVENLMRTAASKEGFLINLSALTGGSMLMPKGGLRVTRLESVEPDRNRYLCQWQLRYGDITGDYSMEETVLHEKWKNRRPPADAGGDDGDETEKWKRMYREVTETMQRRDEEVKLLRRRVMDCMRGR</sequence>
<evidence type="ECO:0000256" key="1">
    <source>
        <dbReference type="SAM" id="MobiDB-lite"/>
    </source>
</evidence>
<reference evidence="2" key="1">
    <citation type="submission" date="2023-06" db="EMBL/GenBank/DDBJ databases">
        <title>Genome-scale phylogeny and comparative genomics of the fungal order Sordariales.</title>
        <authorList>
            <consortium name="Lawrence Berkeley National Laboratory"/>
            <person name="Hensen N."/>
            <person name="Bonometti L."/>
            <person name="Westerberg I."/>
            <person name="Brannstrom I.O."/>
            <person name="Guillou S."/>
            <person name="Cros-Aarteil S."/>
            <person name="Calhoun S."/>
            <person name="Haridas S."/>
            <person name="Kuo A."/>
            <person name="Mondo S."/>
            <person name="Pangilinan J."/>
            <person name="Riley R."/>
            <person name="Labutti K."/>
            <person name="Andreopoulos B."/>
            <person name="Lipzen A."/>
            <person name="Chen C."/>
            <person name="Yanf M."/>
            <person name="Daum C."/>
            <person name="Ng V."/>
            <person name="Clum A."/>
            <person name="Steindorff A."/>
            <person name="Ohm R."/>
            <person name="Martin F."/>
            <person name="Silar P."/>
            <person name="Natvig D."/>
            <person name="Lalanne C."/>
            <person name="Gautier V."/>
            <person name="Ament-Velasquez S.L."/>
            <person name="Kruys A."/>
            <person name="Hutchinson M.I."/>
            <person name="Powell A.J."/>
            <person name="Barry K."/>
            <person name="Miller A.N."/>
            <person name="Grigoriev I.V."/>
            <person name="Debuchy R."/>
            <person name="Gladieux P."/>
            <person name="Thoren M.H."/>
            <person name="Johannesson H."/>
        </authorList>
    </citation>
    <scope>NUCLEOTIDE SEQUENCE</scope>
    <source>
        <strain evidence="2">PSN4</strain>
    </source>
</reference>
<proteinExistence type="predicted"/>
<keyword evidence="3" id="KW-1185">Reference proteome</keyword>
<dbReference type="PANTHER" id="PTHR42048">
    <property type="entry name" value="ARS-BINDING PROTEIN 2"/>
    <property type="match status" value="1"/>
</dbReference>
<feature type="region of interest" description="Disordered" evidence="1">
    <location>
        <begin position="182"/>
        <end position="262"/>
    </location>
</feature>
<feature type="region of interest" description="Disordered" evidence="1">
    <location>
        <begin position="290"/>
        <end position="347"/>
    </location>
</feature>
<comment type="caution">
    <text evidence="2">The sequence shown here is derived from an EMBL/GenBank/DDBJ whole genome shotgun (WGS) entry which is preliminary data.</text>
</comment>
<evidence type="ECO:0000313" key="3">
    <source>
        <dbReference type="Proteomes" id="UP001239445"/>
    </source>
</evidence>
<accession>A0AAJ0FHM6</accession>
<dbReference type="GO" id="GO:0003688">
    <property type="term" value="F:DNA replication origin binding"/>
    <property type="evidence" value="ECO:0007669"/>
    <property type="project" value="TreeGrafter"/>
</dbReference>
<dbReference type="EMBL" id="MU839827">
    <property type="protein sequence ID" value="KAK1761250.1"/>
    <property type="molecule type" value="Genomic_DNA"/>
</dbReference>
<feature type="compositionally biased region" description="Polar residues" evidence="1">
    <location>
        <begin position="251"/>
        <end position="262"/>
    </location>
</feature>
<name>A0AAJ0FHM6_9PEZI</name>
<feature type="region of interest" description="Disordered" evidence="1">
    <location>
        <begin position="361"/>
        <end position="432"/>
    </location>
</feature>
<dbReference type="AlphaFoldDB" id="A0AAJ0FHM6"/>
<feature type="compositionally biased region" description="Pro residues" evidence="1">
    <location>
        <begin position="382"/>
        <end position="408"/>
    </location>
</feature>
<feature type="region of interest" description="Disordered" evidence="1">
    <location>
        <begin position="471"/>
        <end position="497"/>
    </location>
</feature>
<dbReference type="Pfam" id="PF09441">
    <property type="entry name" value="Abp2"/>
    <property type="match status" value="1"/>
</dbReference>
<organism evidence="2 3">
    <name type="scientific">Echria macrotheca</name>
    <dbReference type="NCBI Taxonomy" id="438768"/>
    <lineage>
        <taxon>Eukaryota</taxon>
        <taxon>Fungi</taxon>
        <taxon>Dikarya</taxon>
        <taxon>Ascomycota</taxon>
        <taxon>Pezizomycotina</taxon>
        <taxon>Sordariomycetes</taxon>
        <taxon>Sordariomycetidae</taxon>
        <taxon>Sordariales</taxon>
        <taxon>Schizotheciaceae</taxon>
        <taxon>Echria</taxon>
    </lineage>
</organism>
<gene>
    <name evidence="2" type="ORF">QBC47DRAFT_289188</name>
</gene>
<feature type="region of interest" description="Disordered" evidence="1">
    <location>
        <begin position="1"/>
        <end position="34"/>
    </location>
</feature>
<dbReference type="InterPro" id="IPR018562">
    <property type="entry name" value="ARS-binding_2"/>
</dbReference>
<dbReference type="PANTHER" id="PTHR42048:SF1">
    <property type="entry name" value="ARS-BINDING PROTEIN 2"/>
    <property type="match status" value="1"/>
</dbReference>
<evidence type="ECO:0000313" key="2">
    <source>
        <dbReference type="EMBL" id="KAK1761250.1"/>
    </source>
</evidence>